<feature type="region of interest" description="Disordered" evidence="1">
    <location>
        <begin position="310"/>
        <end position="338"/>
    </location>
</feature>
<evidence type="ECO:0000256" key="2">
    <source>
        <dbReference type="SAM" id="Phobius"/>
    </source>
</evidence>
<gene>
    <name evidence="4" type="ORF">TCAL_09961</name>
</gene>
<dbReference type="STRING" id="6832.A0A553P2V9"/>
<feature type="domain" description="Fibronectin type-III" evidence="3">
    <location>
        <begin position="2"/>
        <end position="105"/>
    </location>
</feature>
<dbReference type="AlphaFoldDB" id="A0A553P2V9"/>
<comment type="caution">
    <text evidence="4">The sequence shown here is derived from an EMBL/GenBank/DDBJ whole genome shotgun (WGS) entry which is preliminary data.</text>
</comment>
<feature type="region of interest" description="Disordered" evidence="1">
    <location>
        <begin position="192"/>
        <end position="254"/>
    </location>
</feature>
<dbReference type="InterPro" id="IPR013783">
    <property type="entry name" value="Ig-like_fold"/>
</dbReference>
<dbReference type="CDD" id="cd00063">
    <property type="entry name" value="FN3"/>
    <property type="match status" value="1"/>
</dbReference>
<feature type="transmembrane region" description="Helical" evidence="2">
    <location>
        <begin position="114"/>
        <end position="136"/>
    </location>
</feature>
<feature type="compositionally biased region" description="Polar residues" evidence="1">
    <location>
        <begin position="412"/>
        <end position="426"/>
    </location>
</feature>
<keyword evidence="5" id="KW-1185">Reference proteome</keyword>
<proteinExistence type="predicted"/>
<feature type="region of interest" description="Disordered" evidence="1">
    <location>
        <begin position="409"/>
        <end position="436"/>
    </location>
</feature>
<keyword evidence="2" id="KW-1133">Transmembrane helix</keyword>
<dbReference type="SUPFAM" id="SSF49265">
    <property type="entry name" value="Fibronectin type III"/>
    <property type="match status" value="1"/>
</dbReference>
<dbReference type="PROSITE" id="PS50853">
    <property type="entry name" value="FN3"/>
    <property type="match status" value="1"/>
</dbReference>
<name>A0A553P2V9_TIGCA</name>
<dbReference type="EMBL" id="VCGU01000008">
    <property type="protein sequence ID" value="TRY71980.1"/>
    <property type="molecule type" value="Genomic_DNA"/>
</dbReference>
<dbReference type="Gene3D" id="2.60.40.10">
    <property type="entry name" value="Immunoglobulins"/>
    <property type="match status" value="1"/>
</dbReference>
<dbReference type="InterPro" id="IPR036116">
    <property type="entry name" value="FN3_sf"/>
</dbReference>
<accession>A0A553P2V9</accession>
<evidence type="ECO:0000313" key="5">
    <source>
        <dbReference type="Proteomes" id="UP000318571"/>
    </source>
</evidence>
<protein>
    <recommendedName>
        <fullName evidence="3">Fibronectin type-III domain-containing protein</fullName>
    </recommendedName>
</protein>
<dbReference type="InterPro" id="IPR003961">
    <property type="entry name" value="FN3_dom"/>
</dbReference>
<evidence type="ECO:0000313" key="4">
    <source>
        <dbReference type="EMBL" id="TRY71980.1"/>
    </source>
</evidence>
<keyword evidence="2" id="KW-0472">Membrane</keyword>
<dbReference type="Proteomes" id="UP000318571">
    <property type="component" value="Chromosome 7"/>
</dbReference>
<keyword evidence="2" id="KW-0812">Transmembrane</keyword>
<feature type="compositionally biased region" description="Low complexity" evidence="1">
    <location>
        <begin position="213"/>
        <end position="233"/>
    </location>
</feature>
<evidence type="ECO:0000259" key="3">
    <source>
        <dbReference type="PROSITE" id="PS50853"/>
    </source>
</evidence>
<dbReference type="PANTHER" id="PTHR23278">
    <property type="entry name" value="SIDESTEP PROTEIN"/>
    <property type="match status" value="1"/>
</dbReference>
<evidence type="ECO:0000256" key="1">
    <source>
        <dbReference type="SAM" id="MobiDB-lite"/>
    </source>
</evidence>
<sequence>GPPEAPHECDVHNHTTRDLTVSCVPGFGGGLRQSFHLEVRDRTTGILLQNQTADQPSFKVKGLRPNRGVNLSIYASNSHGRSLGLIHLETTPSKVAELQIETPSVKGHLSSVNILGAVLGCVSTLVVLLGVTFIGMRVRCSSTSILALGSHSSQSNNRHSHGSEIAQLRGCGEANDPPTPTGMATMKDLSLASTTSLSRRDSASEQGSKFKGTKAFSSKATSKTASTTTTHTPRTPPYGEGDLGPDLSLTSPGSNMADFQHLQYSASSLNFDSLCSPYENGHPSERSHPTHRIVPGAPCRRAAYFVQSDPTHPTNEDISHISGLQGRPPPPSMRETSGSTPFLRHINPHLGASSPYGSQSESVCSDFSANLRPPGQTTPGFMGTEASLWVSSESGGSTLRIGDRRDDFSMRSAMSPSSLPSHTLQNHHLPHRQYQL</sequence>
<reference evidence="4 5" key="1">
    <citation type="journal article" date="2018" name="Nat. Ecol. Evol.">
        <title>Genomic signatures of mitonuclear coevolution across populations of Tigriopus californicus.</title>
        <authorList>
            <person name="Barreto F.S."/>
            <person name="Watson E.T."/>
            <person name="Lima T.G."/>
            <person name="Willett C.S."/>
            <person name="Edmands S."/>
            <person name="Li W."/>
            <person name="Burton R.S."/>
        </authorList>
    </citation>
    <scope>NUCLEOTIDE SEQUENCE [LARGE SCALE GENOMIC DNA]</scope>
    <source>
        <strain evidence="4 5">San Diego</strain>
    </source>
</reference>
<feature type="non-terminal residue" evidence="4">
    <location>
        <position position="1"/>
    </location>
</feature>
<dbReference type="PANTHER" id="PTHR23278:SF19">
    <property type="entry name" value="OBSCURIN"/>
    <property type="match status" value="1"/>
</dbReference>
<organism evidence="4 5">
    <name type="scientific">Tigriopus californicus</name>
    <name type="common">Marine copepod</name>
    <dbReference type="NCBI Taxonomy" id="6832"/>
    <lineage>
        <taxon>Eukaryota</taxon>
        <taxon>Metazoa</taxon>
        <taxon>Ecdysozoa</taxon>
        <taxon>Arthropoda</taxon>
        <taxon>Crustacea</taxon>
        <taxon>Multicrustacea</taxon>
        <taxon>Hexanauplia</taxon>
        <taxon>Copepoda</taxon>
        <taxon>Harpacticoida</taxon>
        <taxon>Harpacticidae</taxon>
        <taxon>Tigriopus</taxon>
    </lineage>
</organism>